<keyword evidence="4 17" id="KW-0812">Transmembrane</keyword>
<evidence type="ECO:0000256" key="6">
    <source>
        <dbReference type="ARBA" id="ARBA00022989"/>
    </source>
</evidence>
<protein>
    <submittedName>
        <fullName evidence="21">Cholinergic receptor nicotinic alpha 9 subunit</fullName>
    </submittedName>
</protein>
<dbReference type="Ensembl" id="ENSCLMT00005037590.1">
    <property type="protein sequence ID" value="ENSCLMP00005036156.1"/>
    <property type="gene ID" value="ENSCLMG00005017265.1"/>
</dbReference>
<dbReference type="FunFam" id="1.20.58.390:FF:000053">
    <property type="entry name" value="Neuronal acetylcholine receptor subunit alpha-9"/>
    <property type="match status" value="1"/>
</dbReference>
<evidence type="ECO:0000259" key="20">
    <source>
        <dbReference type="Pfam" id="PF02932"/>
    </source>
</evidence>
<accession>A0A8C3A4R1</accession>
<evidence type="ECO:0000256" key="12">
    <source>
        <dbReference type="ARBA" id="ARBA00023180"/>
    </source>
</evidence>
<keyword evidence="22" id="KW-1185">Reference proteome</keyword>
<keyword evidence="2 17" id="KW-0813">Transport</keyword>
<dbReference type="InterPro" id="IPR006201">
    <property type="entry name" value="Neur_channel"/>
</dbReference>
<keyword evidence="14" id="KW-1071">Ligand-gated ion channel</keyword>
<evidence type="ECO:0000256" key="11">
    <source>
        <dbReference type="ARBA" id="ARBA00023170"/>
    </source>
</evidence>
<dbReference type="Pfam" id="PF02932">
    <property type="entry name" value="Neur_chan_memb"/>
    <property type="match status" value="1"/>
</dbReference>
<feature type="domain" description="Neurotransmitter-gated ion-channel ligand-binding" evidence="19">
    <location>
        <begin position="27"/>
        <end position="231"/>
    </location>
</feature>
<reference evidence="21" key="1">
    <citation type="submission" date="2025-08" db="UniProtKB">
        <authorList>
            <consortium name="Ensembl"/>
        </authorList>
    </citation>
    <scope>IDENTIFICATION</scope>
</reference>
<feature type="domain" description="Neurotransmitter-gated ion-channel transmembrane" evidence="20">
    <location>
        <begin position="239"/>
        <end position="529"/>
    </location>
</feature>
<organism evidence="21 22">
    <name type="scientific">Cyclopterus lumpus</name>
    <name type="common">Lumpsucker</name>
    <dbReference type="NCBI Taxonomy" id="8103"/>
    <lineage>
        <taxon>Eukaryota</taxon>
        <taxon>Metazoa</taxon>
        <taxon>Chordata</taxon>
        <taxon>Craniata</taxon>
        <taxon>Vertebrata</taxon>
        <taxon>Euteleostomi</taxon>
        <taxon>Actinopterygii</taxon>
        <taxon>Neopterygii</taxon>
        <taxon>Teleostei</taxon>
        <taxon>Neoteleostei</taxon>
        <taxon>Acanthomorphata</taxon>
        <taxon>Eupercaria</taxon>
        <taxon>Perciformes</taxon>
        <taxon>Cottioidei</taxon>
        <taxon>Cottales</taxon>
        <taxon>Cyclopteridae</taxon>
        <taxon>Cyclopterus</taxon>
    </lineage>
</organism>
<feature type="region of interest" description="Disordered" evidence="18">
    <location>
        <begin position="358"/>
        <end position="418"/>
    </location>
</feature>
<evidence type="ECO:0000256" key="15">
    <source>
        <dbReference type="ARBA" id="ARBA00023303"/>
    </source>
</evidence>
<dbReference type="Pfam" id="PF02931">
    <property type="entry name" value="Neur_chan_LBD"/>
    <property type="match status" value="1"/>
</dbReference>
<feature type="compositionally biased region" description="Basic residues" evidence="18">
    <location>
        <begin position="408"/>
        <end position="418"/>
    </location>
</feature>
<evidence type="ECO:0000256" key="3">
    <source>
        <dbReference type="ARBA" id="ARBA00022475"/>
    </source>
</evidence>
<feature type="transmembrane region" description="Helical" evidence="17">
    <location>
        <begin position="264"/>
        <end position="282"/>
    </location>
</feature>
<keyword evidence="13" id="KW-0628">Postsynaptic cell membrane</keyword>
<dbReference type="Gene3D" id="1.20.58.390">
    <property type="entry name" value="Neurotransmitter-gated ion-channel transmembrane domain"/>
    <property type="match status" value="2"/>
</dbReference>
<sequence length="535" mass="60477">MLNMIPIICLVMLLPEVAQSAQGHYAHKLLNDLMENYSSALRPVEDTDRALNVTLQITLSQIKDMDERNQVLIAYLWIRQTWHDAYLKWDKEDYDGLEVIHIPSSLVWRPDVVLYNKADDDFSGPMDTNVRLRYNGEITWDAPAITKSSCVVDVSYFPFDSQECNLTFGSWTYNGHQVDIIMGMDSGDLSDFVANVEWECHGMPATKNVIMYGCCSDPYPDITYTVLLQRRSSFYIFNLLLPCFLISFLAPLGFYLPADSGEKVSLGVTVLLALTVFQLMVAESMPPSESVPLIGKYYIATMTMVTASTSLTIFIMNIHFCGAEAKPVPHWAKVLIIDYMSKIFFVYEVGENCASASSSSSSSSNFPQEDMHHQHLNSHTHANGKPGGHSSRQDRQGHKYTRPQTPKPQHHPRVKAQHHITREERSEFSSFGNVKVPCYPENQTPPCCPEDKKPPPVGPTVTFDTCVFCSGFPGVDTKLVRNVEYIANCFREQRATCAKGAEWKKIAKVMDRFFMWIFFIMVFLMSILIMGKAPG</sequence>
<evidence type="ECO:0000313" key="21">
    <source>
        <dbReference type="Ensembl" id="ENSCLMP00005036156.1"/>
    </source>
</evidence>
<keyword evidence="11" id="KW-0675">Receptor</keyword>
<dbReference type="CDD" id="cd19051">
    <property type="entry name" value="LGIC_TM_cation"/>
    <property type="match status" value="1"/>
</dbReference>
<dbReference type="InterPro" id="IPR006202">
    <property type="entry name" value="Neur_chan_lig-bd"/>
</dbReference>
<evidence type="ECO:0000256" key="17">
    <source>
        <dbReference type="RuleBase" id="RU000687"/>
    </source>
</evidence>
<feature type="transmembrane region" description="Helical" evidence="17">
    <location>
        <begin position="234"/>
        <end position="257"/>
    </location>
</feature>
<dbReference type="SUPFAM" id="SSF90112">
    <property type="entry name" value="Neurotransmitter-gated ion-channel transmembrane pore"/>
    <property type="match status" value="1"/>
</dbReference>
<evidence type="ECO:0000256" key="8">
    <source>
        <dbReference type="ARBA" id="ARBA00023065"/>
    </source>
</evidence>
<evidence type="ECO:0000256" key="5">
    <source>
        <dbReference type="ARBA" id="ARBA00022729"/>
    </source>
</evidence>
<dbReference type="SUPFAM" id="SSF63712">
    <property type="entry name" value="Nicotinic receptor ligand binding domain-like"/>
    <property type="match status" value="1"/>
</dbReference>
<keyword evidence="8 17" id="KW-0406">Ion transport</keyword>
<dbReference type="InterPro" id="IPR006029">
    <property type="entry name" value="Neurotrans-gated_channel_TM"/>
</dbReference>
<evidence type="ECO:0000256" key="4">
    <source>
        <dbReference type="ARBA" id="ARBA00022692"/>
    </source>
</evidence>
<evidence type="ECO:0000259" key="19">
    <source>
        <dbReference type="Pfam" id="PF02931"/>
    </source>
</evidence>
<feature type="transmembrane region" description="Helical" evidence="17">
    <location>
        <begin position="297"/>
        <end position="316"/>
    </location>
</feature>
<evidence type="ECO:0000256" key="1">
    <source>
        <dbReference type="ARBA" id="ARBA00009237"/>
    </source>
</evidence>
<comment type="subcellular location">
    <subcellularLocation>
        <location evidence="16">Postsynaptic cell membrane</location>
        <topology evidence="16">Multi-pass membrane protein</topology>
    </subcellularLocation>
</comment>
<dbReference type="PROSITE" id="PS00236">
    <property type="entry name" value="NEUROTR_ION_CHANNEL"/>
    <property type="match status" value="1"/>
</dbReference>
<dbReference type="FunFam" id="2.70.170.10:FF:000010">
    <property type="entry name" value="neuronal acetylcholine receptor subunit alpha-9"/>
    <property type="match status" value="1"/>
</dbReference>
<evidence type="ECO:0000256" key="2">
    <source>
        <dbReference type="ARBA" id="ARBA00022448"/>
    </source>
</evidence>
<dbReference type="InterPro" id="IPR002394">
    <property type="entry name" value="Nicotinic_acetylcholine_rcpt"/>
</dbReference>
<keyword evidence="3" id="KW-1003">Cell membrane</keyword>
<keyword evidence="6 17" id="KW-1133">Transmembrane helix</keyword>
<reference evidence="21" key="2">
    <citation type="submission" date="2025-09" db="UniProtKB">
        <authorList>
            <consortium name="Ensembl"/>
        </authorList>
    </citation>
    <scope>IDENTIFICATION</scope>
</reference>
<name>A0A8C3A4R1_CYCLU</name>
<dbReference type="AlphaFoldDB" id="A0A8C3A4R1"/>
<dbReference type="GeneTree" id="ENSGT00940000156077"/>
<keyword evidence="7" id="KW-0770">Synapse</keyword>
<evidence type="ECO:0000256" key="18">
    <source>
        <dbReference type="SAM" id="MobiDB-lite"/>
    </source>
</evidence>
<dbReference type="GO" id="GO:0022848">
    <property type="term" value="F:acetylcholine-gated monoatomic cation-selective channel activity"/>
    <property type="evidence" value="ECO:0007669"/>
    <property type="project" value="InterPro"/>
</dbReference>
<evidence type="ECO:0000256" key="10">
    <source>
        <dbReference type="ARBA" id="ARBA00023157"/>
    </source>
</evidence>
<comment type="similarity">
    <text evidence="1">Belongs to the ligand-gated ion channel (TC 1.A.9) family. Acetylcholine receptor (TC 1.A.9.1) subfamily.</text>
</comment>
<dbReference type="InterPro" id="IPR036734">
    <property type="entry name" value="Neur_chan_lig-bd_sf"/>
</dbReference>
<evidence type="ECO:0000256" key="16">
    <source>
        <dbReference type="ARBA" id="ARBA00034104"/>
    </source>
</evidence>
<dbReference type="FunFam" id="1.20.58.390:FF:000009">
    <property type="entry name" value="Cholinergic receptor nicotinic alpha 9 subunit"/>
    <property type="match status" value="1"/>
</dbReference>
<dbReference type="InterPro" id="IPR036719">
    <property type="entry name" value="Neuro-gated_channel_TM_sf"/>
</dbReference>
<evidence type="ECO:0000256" key="14">
    <source>
        <dbReference type="ARBA" id="ARBA00023286"/>
    </source>
</evidence>
<evidence type="ECO:0000313" key="22">
    <source>
        <dbReference type="Proteomes" id="UP000694565"/>
    </source>
</evidence>
<dbReference type="InterPro" id="IPR038050">
    <property type="entry name" value="Neuro_actylchol_rec"/>
</dbReference>
<dbReference type="CDD" id="cd19022">
    <property type="entry name" value="LGIC_ECD_nAChR_A9"/>
    <property type="match status" value="1"/>
</dbReference>
<dbReference type="PRINTS" id="PR00254">
    <property type="entry name" value="NICOTINICR"/>
</dbReference>
<dbReference type="GO" id="GO:0045211">
    <property type="term" value="C:postsynaptic membrane"/>
    <property type="evidence" value="ECO:0007669"/>
    <property type="project" value="UniProtKB-SubCell"/>
</dbReference>
<keyword evidence="5 17" id="KW-0732">Signal</keyword>
<dbReference type="NCBIfam" id="TIGR00860">
    <property type="entry name" value="LIC"/>
    <property type="match status" value="1"/>
</dbReference>
<dbReference type="GO" id="GO:0004888">
    <property type="term" value="F:transmembrane signaling receptor activity"/>
    <property type="evidence" value="ECO:0007669"/>
    <property type="project" value="InterPro"/>
</dbReference>
<dbReference type="Gene3D" id="2.70.170.10">
    <property type="entry name" value="Neurotransmitter-gated ion-channel ligand-binding domain"/>
    <property type="match status" value="1"/>
</dbReference>
<dbReference type="Proteomes" id="UP000694565">
    <property type="component" value="Unplaced"/>
</dbReference>
<feature type="transmembrane region" description="Helical" evidence="17">
    <location>
        <begin position="513"/>
        <end position="531"/>
    </location>
</feature>
<evidence type="ECO:0000256" key="13">
    <source>
        <dbReference type="ARBA" id="ARBA00023257"/>
    </source>
</evidence>
<dbReference type="PANTHER" id="PTHR18945">
    <property type="entry name" value="NEUROTRANSMITTER GATED ION CHANNEL"/>
    <property type="match status" value="1"/>
</dbReference>
<evidence type="ECO:0000256" key="9">
    <source>
        <dbReference type="ARBA" id="ARBA00023136"/>
    </source>
</evidence>
<feature type="chain" id="PRO_5034355438" evidence="17">
    <location>
        <begin position="21"/>
        <end position="535"/>
    </location>
</feature>
<keyword evidence="15 17" id="KW-0407">Ion channel</keyword>
<dbReference type="PRINTS" id="PR00252">
    <property type="entry name" value="NRIONCHANNEL"/>
</dbReference>
<dbReference type="InterPro" id="IPR018000">
    <property type="entry name" value="Neurotransmitter_ion_chnl_CS"/>
</dbReference>
<proteinExistence type="inferred from homology"/>
<evidence type="ECO:0000256" key="7">
    <source>
        <dbReference type="ARBA" id="ARBA00023018"/>
    </source>
</evidence>
<feature type="signal peptide" evidence="17">
    <location>
        <begin position="1"/>
        <end position="20"/>
    </location>
</feature>
<keyword evidence="10" id="KW-1015">Disulfide bond</keyword>
<keyword evidence="12" id="KW-0325">Glycoprotein</keyword>
<keyword evidence="9 17" id="KW-0472">Membrane</keyword>